<name>A0A3N4ML65_9BACT</name>
<reference evidence="2" key="1">
    <citation type="submission" date="2018-11" db="EMBL/GenBank/DDBJ databases">
        <title>Chitinophaga lutea sp.nov., isolate from arsenic contaminated soil.</title>
        <authorList>
            <person name="Zong Y."/>
        </authorList>
    </citation>
    <scope>NUCLEOTIDE SEQUENCE [LARGE SCALE GENOMIC DNA]</scope>
    <source>
        <strain evidence="2">YLT18</strain>
    </source>
</reference>
<comment type="caution">
    <text evidence="1">The sequence shown here is derived from an EMBL/GenBank/DDBJ whole genome shotgun (WGS) entry which is preliminary data.</text>
</comment>
<organism evidence="1 2">
    <name type="scientific">Chitinophaga barathri</name>
    <dbReference type="NCBI Taxonomy" id="1647451"/>
    <lineage>
        <taxon>Bacteria</taxon>
        <taxon>Pseudomonadati</taxon>
        <taxon>Bacteroidota</taxon>
        <taxon>Chitinophagia</taxon>
        <taxon>Chitinophagales</taxon>
        <taxon>Chitinophagaceae</taxon>
        <taxon>Chitinophaga</taxon>
    </lineage>
</organism>
<dbReference type="Pfam" id="PF17170">
    <property type="entry name" value="DUF5128"/>
    <property type="match status" value="1"/>
</dbReference>
<proteinExistence type="predicted"/>
<dbReference type="EMBL" id="RMBX01000001">
    <property type="protein sequence ID" value="RPD42806.1"/>
    <property type="molecule type" value="Genomic_DNA"/>
</dbReference>
<dbReference type="RefSeq" id="WP_120514087.1">
    <property type="nucleotide sequence ID" value="NZ_QXZY01000001.1"/>
</dbReference>
<dbReference type="AlphaFoldDB" id="A0A3N4ML65"/>
<gene>
    <name evidence="1" type="ORF">EG028_00470</name>
</gene>
<keyword evidence="2" id="KW-1185">Reference proteome</keyword>
<evidence type="ECO:0000313" key="1">
    <source>
        <dbReference type="EMBL" id="RPD42806.1"/>
    </source>
</evidence>
<protein>
    <submittedName>
        <fullName evidence="1">6-bladed beta-propeller</fullName>
    </submittedName>
</protein>
<dbReference type="Proteomes" id="UP000279089">
    <property type="component" value="Unassembled WGS sequence"/>
</dbReference>
<accession>A0A3N4ML65</accession>
<evidence type="ECO:0000313" key="2">
    <source>
        <dbReference type="Proteomes" id="UP000279089"/>
    </source>
</evidence>
<sequence length="380" mass="42057">MRSTCFQALLLLCCIACHRPQPLNVMYPAPGVDITDEGNHLRLDEKGKHFTYDDLFAGARFIWLKSMDQDSIGLINDIQVYQHNYYLLDYGQQKLLSFDPEGNPRFTLSASDTAGATLKKIMGFSINTKTRTLEVFDGVAKKVLKYSFDGKPAGELAFPYNYREVACNAQGEYIVYAPGLQNELNGKRSGAAVFSVKEDGTFGREMMDLQTDFPIEYFPSNCLSGFGDSITLVSNYATAAFRFHGDKITRAFDIDHGEYWFRSLHTTGASGSSLVLDYSKEGKEGPVSAQCLVLEDGKRLYTDSVINNFFPLAVGIPVHFSSSSAMTGLLPAKAFARIGDPAGGWTARSPQYNDILARVTDLQQRITDNSDAVIIELPLK</sequence>